<dbReference type="Pfam" id="PF13699">
    <property type="entry name" value="eCIS_core"/>
    <property type="match status" value="1"/>
</dbReference>
<evidence type="ECO:0000259" key="1">
    <source>
        <dbReference type="Pfam" id="PF13699"/>
    </source>
</evidence>
<name>A0ABV6IJF3_9BURK</name>
<protein>
    <submittedName>
        <fullName evidence="2">DUF4157 domain-containing protein</fullName>
    </submittedName>
</protein>
<dbReference type="RefSeq" id="WP_390214689.1">
    <property type="nucleotide sequence ID" value="NZ_JBHLXJ010000035.1"/>
</dbReference>
<feature type="domain" description="eCIS core" evidence="1">
    <location>
        <begin position="168"/>
        <end position="233"/>
    </location>
</feature>
<dbReference type="Proteomes" id="UP001589844">
    <property type="component" value="Unassembled WGS sequence"/>
</dbReference>
<organism evidence="2 3">
    <name type="scientific">Undibacterium danionis</name>
    <dbReference type="NCBI Taxonomy" id="1812100"/>
    <lineage>
        <taxon>Bacteria</taxon>
        <taxon>Pseudomonadati</taxon>
        <taxon>Pseudomonadota</taxon>
        <taxon>Betaproteobacteria</taxon>
        <taxon>Burkholderiales</taxon>
        <taxon>Oxalobacteraceae</taxon>
        <taxon>Undibacterium</taxon>
    </lineage>
</organism>
<reference evidence="2 3" key="1">
    <citation type="submission" date="2024-09" db="EMBL/GenBank/DDBJ databases">
        <authorList>
            <person name="Sun Q."/>
            <person name="Mori K."/>
        </authorList>
    </citation>
    <scope>NUCLEOTIDE SEQUENCE [LARGE SCALE GENOMIC DNA]</scope>
    <source>
        <strain evidence="2 3">CCM 8677</strain>
    </source>
</reference>
<evidence type="ECO:0000313" key="2">
    <source>
        <dbReference type="EMBL" id="MFC0351964.1"/>
    </source>
</evidence>
<dbReference type="InterPro" id="IPR025295">
    <property type="entry name" value="eCIS_core_dom"/>
</dbReference>
<comment type="caution">
    <text evidence="2">The sequence shown here is derived from an EMBL/GenBank/DDBJ whole genome shotgun (WGS) entry which is preliminary data.</text>
</comment>
<gene>
    <name evidence="2" type="ORF">ACFFJH_19260</name>
</gene>
<proteinExistence type="predicted"/>
<accession>A0ABV6IJF3</accession>
<sequence>MQTRTSRIADPSFGRHPARVTTATQLRQANAAQVLDTRETQSIQRQVQSIASQSSAVSQLKFLQTKMAAKAEVTQRVEDELVQGKFCTVQRVEEDETLQGKFASVQRAEDEEALQGKFDTAQRVEEDEPSTVQAKLATTQRVEDEALLQGKFGTAQLAEKAKPNNTGLPNQLKVGIESLSGMSMDHVKVHYNSSQPAQLNAHAYAQGSDIHVAPGQEHHVPHEAWHVVQQAQGRVQPTMQMKEGVPVNDDAGLEHEADVMGAKANSGSLIHAKKLSQSVDVASNLTQRKINGPIAQLYAYAPGTTKKVTLINANGTSQTDIDVCTNNSVTYAANDAKRTGSGTGTASWAGWLTDAGTLNNATQLHVVNRLLGGDGGPTEGNIGPGSQYLNSRHLHQAEKYVKDELFSGGTATHGFTYACSFDYSNSIDKVHNTKTAKDTAINDPAITAKVSFTGTAPAVQSDELKALVTGKKVDNGNNMKFGKA</sequence>
<evidence type="ECO:0000313" key="3">
    <source>
        <dbReference type="Proteomes" id="UP001589844"/>
    </source>
</evidence>
<keyword evidence="3" id="KW-1185">Reference proteome</keyword>
<dbReference type="EMBL" id="JBHLXJ010000035">
    <property type="protein sequence ID" value="MFC0351964.1"/>
    <property type="molecule type" value="Genomic_DNA"/>
</dbReference>